<feature type="transmembrane region" description="Helical" evidence="1">
    <location>
        <begin position="71"/>
        <end position="95"/>
    </location>
</feature>
<comment type="caution">
    <text evidence="2">The sequence shown here is derived from an EMBL/GenBank/DDBJ whole genome shotgun (WGS) entry which is preliminary data.</text>
</comment>
<keyword evidence="1" id="KW-0472">Membrane</keyword>
<dbReference type="Proteomes" id="UP000886748">
    <property type="component" value="Unassembled WGS sequence"/>
</dbReference>
<evidence type="ECO:0000256" key="1">
    <source>
        <dbReference type="SAM" id="Phobius"/>
    </source>
</evidence>
<protein>
    <submittedName>
        <fullName evidence="2">Uncharacterized protein</fullName>
    </submittedName>
</protein>
<dbReference type="AlphaFoldDB" id="A0A9D1MZ70"/>
<reference evidence="2" key="2">
    <citation type="journal article" date="2021" name="PeerJ">
        <title>Extensive microbial diversity within the chicken gut microbiome revealed by metagenomics and culture.</title>
        <authorList>
            <person name="Gilroy R."/>
            <person name="Ravi A."/>
            <person name="Getino M."/>
            <person name="Pursley I."/>
            <person name="Horton D.L."/>
            <person name="Alikhan N.F."/>
            <person name="Baker D."/>
            <person name="Gharbi K."/>
            <person name="Hall N."/>
            <person name="Watson M."/>
            <person name="Adriaenssens E.M."/>
            <person name="Foster-Nyarko E."/>
            <person name="Jarju S."/>
            <person name="Secka A."/>
            <person name="Antonio M."/>
            <person name="Oren A."/>
            <person name="Chaudhuri R.R."/>
            <person name="La Ragione R."/>
            <person name="Hildebrand F."/>
            <person name="Pallen M.J."/>
        </authorList>
    </citation>
    <scope>NUCLEOTIDE SEQUENCE</scope>
    <source>
        <strain evidence="2">CHK154-7741</strain>
    </source>
</reference>
<dbReference type="EMBL" id="DVOD01000013">
    <property type="protein sequence ID" value="HIU91771.1"/>
    <property type="molecule type" value="Genomic_DNA"/>
</dbReference>
<reference evidence="2" key="1">
    <citation type="submission" date="2020-10" db="EMBL/GenBank/DDBJ databases">
        <authorList>
            <person name="Gilroy R."/>
        </authorList>
    </citation>
    <scope>NUCLEOTIDE SEQUENCE</scope>
    <source>
        <strain evidence="2">CHK154-7741</strain>
    </source>
</reference>
<keyword evidence="1" id="KW-1133">Transmembrane helix</keyword>
<accession>A0A9D1MZ70</accession>
<proteinExistence type="predicted"/>
<feature type="transmembrane region" description="Helical" evidence="1">
    <location>
        <begin position="34"/>
        <end position="51"/>
    </location>
</feature>
<evidence type="ECO:0000313" key="2">
    <source>
        <dbReference type="EMBL" id="HIU91771.1"/>
    </source>
</evidence>
<evidence type="ECO:0000313" key="3">
    <source>
        <dbReference type="Proteomes" id="UP000886748"/>
    </source>
</evidence>
<gene>
    <name evidence="2" type="ORF">IAD26_01410</name>
</gene>
<keyword evidence="1" id="KW-0812">Transmembrane</keyword>
<organism evidence="2 3">
    <name type="scientific">Candidatus Limenecus avicola</name>
    <dbReference type="NCBI Taxonomy" id="2840847"/>
    <lineage>
        <taxon>Bacteria</taxon>
        <taxon>Bacillati</taxon>
        <taxon>Bacillota</taxon>
        <taxon>Clostridia</taxon>
        <taxon>Eubacteriales</taxon>
        <taxon>Clostridiaceae</taxon>
        <taxon>Clostridiaceae incertae sedis</taxon>
        <taxon>Candidatus Limenecus</taxon>
    </lineage>
</organism>
<feature type="transmembrane region" description="Helical" evidence="1">
    <location>
        <begin position="107"/>
        <end position="140"/>
    </location>
</feature>
<name>A0A9D1MZ70_9CLOT</name>
<sequence>MEIKQLLLKQMGMLSSVLGLVLGVITIIPFICNFSFFALIVLSAPIILVYMKKLDMIGILDIRQGAMYGAIIGFISFVAFSVSFVPLATIIGFIYKGSYYLGVSLLFRTGFFVLIMMVFFVALLAALMNAFSGLVTIYVYNQLEQKPEESKTDINIEE</sequence>